<keyword evidence="1 5" id="KW-0489">Methyltransferase</keyword>
<dbReference type="PANTHER" id="PTHR43464">
    <property type="entry name" value="METHYLTRANSFERASE"/>
    <property type="match status" value="1"/>
</dbReference>
<evidence type="ECO:0000313" key="5">
    <source>
        <dbReference type="EMBL" id="WGW11827.1"/>
    </source>
</evidence>
<evidence type="ECO:0000256" key="3">
    <source>
        <dbReference type="ARBA" id="ARBA00022691"/>
    </source>
</evidence>
<dbReference type="NCBIfam" id="NF004851">
    <property type="entry name" value="PRK06202.1"/>
    <property type="match status" value="1"/>
</dbReference>
<dbReference type="GO" id="GO:0032259">
    <property type="term" value="P:methylation"/>
    <property type="evidence" value="ECO:0007669"/>
    <property type="project" value="UniProtKB-KW"/>
</dbReference>
<feature type="domain" description="Methyltransferase" evidence="4">
    <location>
        <begin position="66"/>
        <end position="157"/>
    </location>
</feature>
<reference evidence="5 6" key="1">
    <citation type="submission" date="2023-05" db="EMBL/GenBank/DDBJ databases">
        <title>Lithophilousrod everest ZFBP1038 complete genpme.</title>
        <authorList>
            <person name="Tian M."/>
        </authorList>
    </citation>
    <scope>NUCLEOTIDE SEQUENCE [LARGE SCALE GENOMIC DNA]</scope>
    <source>
        <strain evidence="5 6">ZFBP1038</strain>
    </source>
</reference>
<dbReference type="PANTHER" id="PTHR43464:SF19">
    <property type="entry name" value="UBIQUINONE BIOSYNTHESIS O-METHYLTRANSFERASE, MITOCHONDRIAL"/>
    <property type="match status" value="1"/>
</dbReference>
<dbReference type="InterPro" id="IPR041698">
    <property type="entry name" value="Methyltransf_25"/>
</dbReference>
<gene>
    <name evidence="5" type="ORF">LWF01_17325</name>
</gene>
<dbReference type="Proteomes" id="UP001209083">
    <property type="component" value="Chromosome"/>
</dbReference>
<evidence type="ECO:0000259" key="4">
    <source>
        <dbReference type="Pfam" id="PF13649"/>
    </source>
</evidence>
<dbReference type="RefSeq" id="WP_349638620.1">
    <property type="nucleotide sequence ID" value="NZ_CP090958.1"/>
</dbReference>
<accession>A0ABY8QS43</accession>
<sequence>MMGRPDLRHRAVDEIEQMDEPGCDPRKLNRTYAQFPLVNAVVAGWRGVYRNRIRDRLAGDREHTLLDIGSGGGDLARAFARWAARDGIDLHVTAIDPDQRAYNFAVQRPAERVSYRQAASSDLVREGQRFDVVISNHVLHHLCTEETAAMLADCERLANSYAVHSDIARSLLAYRLFSIGSLPFSPGSFIRPDGLTSIRRSYTLPELRDIAPPGWSAESDTRLRNLLVREFDAGHA</sequence>
<dbReference type="InterPro" id="IPR029063">
    <property type="entry name" value="SAM-dependent_MTases_sf"/>
</dbReference>
<dbReference type="SUPFAM" id="SSF53335">
    <property type="entry name" value="S-adenosyl-L-methionine-dependent methyltransferases"/>
    <property type="match status" value="1"/>
</dbReference>
<name>A0ABY8QS43_9MICO</name>
<dbReference type="GO" id="GO:0008168">
    <property type="term" value="F:methyltransferase activity"/>
    <property type="evidence" value="ECO:0007669"/>
    <property type="project" value="UniProtKB-KW"/>
</dbReference>
<dbReference type="Gene3D" id="3.40.50.150">
    <property type="entry name" value="Vaccinia Virus protein VP39"/>
    <property type="match status" value="1"/>
</dbReference>
<evidence type="ECO:0000256" key="1">
    <source>
        <dbReference type="ARBA" id="ARBA00022603"/>
    </source>
</evidence>
<organism evidence="5 6">
    <name type="scientific">Saxibacter everestensis</name>
    <dbReference type="NCBI Taxonomy" id="2909229"/>
    <lineage>
        <taxon>Bacteria</taxon>
        <taxon>Bacillati</taxon>
        <taxon>Actinomycetota</taxon>
        <taxon>Actinomycetes</taxon>
        <taxon>Micrococcales</taxon>
        <taxon>Brevibacteriaceae</taxon>
        <taxon>Saxibacter</taxon>
    </lineage>
</organism>
<protein>
    <submittedName>
        <fullName evidence="5">Methyltransferase domain-containing protein</fullName>
    </submittedName>
</protein>
<dbReference type="CDD" id="cd02440">
    <property type="entry name" value="AdoMet_MTases"/>
    <property type="match status" value="1"/>
</dbReference>
<evidence type="ECO:0000313" key="6">
    <source>
        <dbReference type="Proteomes" id="UP001209083"/>
    </source>
</evidence>
<proteinExistence type="predicted"/>
<keyword evidence="6" id="KW-1185">Reference proteome</keyword>
<keyword evidence="3" id="KW-0949">S-adenosyl-L-methionine</keyword>
<dbReference type="Pfam" id="PF13649">
    <property type="entry name" value="Methyltransf_25"/>
    <property type="match status" value="1"/>
</dbReference>
<evidence type="ECO:0000256" key="2">
    <source>
        <dbReference type="ARBA" id="ARBA00022679"/>
    </source>
</evidence>
<dbReference type="EMBL" id="CP090958">
    <property type="protein sequence ID" value="WGW11827.1"/>
    <property type="molecule type" value="Genomic_DNA"/>
</dbReference>
<keyword evidence="2" id="KW-0808">Transferase</keyword>